<name>K3YFR0_SETIT</name>
<protein>
    <submittedName>
        <fullName evidence="2">Uncharacterized protein</fullName>
    </submittedName>
</protein>
<dbReference type="Gramene" id="KQK99506">
    <property type="protein sequence ID" value="KQK99506"/>
    <property type="gene ID" value="SETIT_013078mg"/>
</dbReference>
<evidence type="ECO:0000256" key="1">
    <source>
        <dbReference type="SAM" id="MobiDB-lite"/>
    </source>
</evidence>
<reference evidence="2" key="2">
    <citation type="submission" date="2018-08" db="UniProtKB">
        <authorList>
            <consortium name="EnsemblPlants"/>
        </authorList>
    </citation>
    <scope>IDENTIFICATION</scope>
    <source>
        <strain evidence="2">Yugu1</strain>
    </source>
</reference>
<dbReference type="EMBL" id="AGNK02004544">
    <property type="status" value="NOT_ANNOTATED_CDS"/>
    <property type="molecule type" value="Genomic_DNA"/>
</dbReference>
<dbReference type="Proteomes" id="UP000004995">
    <property type="component" value="Unassembled WGS sequence"/>
</dbReference>
<dbReference type="EnsemblPlants" id="KQK99506">
    <property type="protein sequence ID" value="KQK99506"/>
    <property type="gene ID" value="SETIT_013078mg"/>
</dbReference>
<dbReference type="HOGENOM" id="CLU_2473261_0_0_1"/>
<evidence type="ECO:0000313" key="3">
    <source>
        <dbReference type="Proteomes" id="UP000004995"/>
    </source>
</evidence>
<proteinExistence type="predicted"/>
<evidence type="ECO:0000313" key="2">
    <source>
        <dbReference type="EnsemblPlants" id="KQK99506"/>
    </source>
</evidence>
<dbReference type="AlphaFoldDB" id="K3YFR0"/>
<organism evidence="2 3">
    <name type="scientific">Setaria italica</name>
    <name type="common">Foxtail millet</name>
    <name type="synonym">Panicum italicum</name>
    <dbReference type="NCBI Taxonomy" id="4555"/>
    <lineage>
        <taxon>Eukaryota</taxon>
        <taxon>Viridiplantae</taxon>
        <taxon>Streptophyta</taxon>
        <taxon>Embryophyta</taxon>
        <taxon>Tracheophyta</taxon>
        <taxon>Spermatophyta</taxon>
        <taxon>Magnoliopsida</taxon>
        <taxon>Liliopsida</taxon>
        <taxon>Poales</taxon>
        <taxon>Poaceae</taxon>
        <taxon>PACMAD clade</taxon>
        <taxon>Panicoideae</taxon>
        <taxon>Panicodae</taxon>
        <taxon>Paniceae</taxon>
        <taxon>Cenchrinae</taxon>
        <taxon>Setaria</taxon>
    </lineage>
</organism>
<keyword evidence="3" id="KW-1185">Reference proteome</keyword>
<sequence length="88" mass="9407">MPHNFLAPATKSSPRSSRAVGFDFPNHKQAGITQEHSRKIQKTTPAPVAASFPPARLSGPSPRSPCPPPTARRAPPSYTFALPSYPST</sequence>
<feature type="region of interest" description="Disordered" evidence="1">
    <location>
        <begin position="1"/>
        <end position="88"/>
    </location>
</feature>
<reference evidence="3" key="1">
    <citation type="journal article" date="2012" name="Nat. Biotechnol.">
        <title>Reference genome sequence of the model plant Setaria.</title>
        <authorList>
            <person name="Bennetzen J.L."/>
            <person name="Schmutz J."/>
            <person name="Wang H."/>
            <person name="Percifield R."/>
            <person name="Hawkins J."/>
            <person name="Pontaroli A.C."/>
            <person name="Estep M."/>
            <person name="Feng L."/>
            <person name="Vaughn J.N."/>
            <person name="Grimwood J."/>
            <person name="Jenkins J."/>
            <person name="Barry K."/>
            <person name="Lindquist E."/>
            <person name="Hellsten U."/>
            <person name="Deshpande S."/>
            <person name="Wang X."/>
            <person name="Wu X."/>
            <person name="Mitros T."/>
            <person name="Triplett J."/>
            <person name="Yang X."/>
            <person name="Ye C.Y."/>
            <person name="Mauro-Herrera M."/>
            <person name="Wang L."/>
            <person name="Li P."/>
            <person name="Sharma M."/>
            <person name="Sharma R."/>
            <person name="Ronald P.C."/>
            <person name="Panaud O."/>
            <person name="Kellogg E.A."/>
            <person name="Brutnell T.P."/>
            <person name="Doust A.N."/>
            <person name="Tuskan G.A."/>
            <person name="Rokhsar D."/>
            <person name="Devos K.M."/>
        </authorList>
    </citation>
    <scope>NUCLEOTIDE SEQUENCE [LARGE SCALE GENOMIC DNA]</scope>
    <source>
        <strain evidence="3">cv. Yugu1</strain>
    </source>
</reference>
<accession>K3YFR0</accession>
<dbReference type="InParanoid" id="K3YFR0"/>